<dbReference type="Proteomes" id="UP000358010">
    <property type="component" value="Unassembled WGS sequence"/>
</dbReference>
<feature type="region of interest" description="Disordered" evidence="1">
    <location>
        <begin position="1"/>
        <end position="29"/>
    </location>
</feature>
<sequence length="44" mass="5018">MTPGRNRYEAPDSLSKPIVESNDTPANSTQFTLEPFSIFKWDTQ</sequence>
<organism evidence="2 3">
    <name type="scientific">Escherichia coli</name>
    <dbReference type="NCBI Taxonomy" id="562"/>
    <lineage>
        <taxon>Bacteria</taxon>
        <taxon>Pseudomonadati</taxon>
        <taxon>Pseudomonadota</taxon>
        <taxon>Gammaproteobacteria</taxon>
        <taxon>Enterobacterales</taxon>
        <taxon>Enterobacteriaceae</taxon>
        <taxon>Escherichia</taxon>
    </lineage>
</organism>
<evidence type="ECO:0000313" key="3">
    <source>
        <dbReference type="Proteomes" id="UP000358010"/>
    </source>
</evidence>
<name>A0A485JBZ0_ECOLX</name>
<evidence type="ECO:0000313" key="2">
    <source>
        <dbReference type="EMBL" id="VFT68444.1"/>
    </source>
</evidence>
<gene>
    <name evidence="2" type="ORF">NCTC10974_01932</name>
</gene>
<accession>A0A485JBZ0</accession>
<proteinExistence type="predicted"/>
<reference evidence="2 3" key="1">
    <citation type="submission" date="2019-03" db="EMBL/GenBank/DDBJ databases">
        <authorList>
            <consortium name="Pathogen Informatics"/>
        </authorList>
    </citation>
    <scope>NUCLEOTIDE SEQUENCE [LARGE SCALE GENOMIC DNA]</scope>
    <source>
        <strain evidence="2 3">NCTC10974</strain>
    </source>
</reference>
<dbReference type="AlphaFoldDB" id="A0A485JBZ0"/>
<feature type="compositionally biased region" description="Basic and acidic residues" evidence="1">
    <location>
        <begin position="1"/>
        <end position="10"/>
    </location>
</feature>
<evidence type="ECO:0000256" key="1">
    <source>
        <dbReference type="SAM" id="MobiDB-lite"/>
    </source>
</evidence>
<protein>
    <submittedName>
        <fullName evidence="2">Uncharacterized protein</fullName>
    </submittedName>
</protein>
<dbReference type="EMBL" id="CAADJZ010000001">
    <property type="protein sequence ID" value="VFT68444.1"/>
    <property type="molecule type" value="Genomic_DNA"/>
</dbReference>